<evidence type="ECO:0000256" key="2">
    <source>
        <dbReference type="SAM" id="MobiDB-lite"/>
    </source>
</evidence>
<keyword evidence="1" id="KW-0378">Hydrolase</keyword>
<dbReference type="GO" id="GO:0016787">
    <property type="term" value="F:hydrolase activity"/>
    <property type="evidence" value="ECO:0007669"/>
    <property type="project" value="UniProtKB-KW"/>
</dbReference>
<dbReference type="PROSITE" id="PS51782">
    <property type="entry name" value="LYSM"/>
    <property type="match status" value="4"/>
</dbReference>
<dbReference type="SMART" id="SM00257">
    <property type="entry name" value="LysM"/>
    <property type="match status" value="4"/>
</dbReference>
<dbReference type="RefSeq" id="WP_124749489.1">
    <property type="nucleotide sequence ID" value="NZ_QNGD03000007.1"/>
</dbReference>
<dbReference type="AlphaFoldDB" id="A0A9X8IYY4"/>
<dbReference type="PANTHER" id="PTHR33734:SF22">
    <property type="entry name" value="MEMBRANE-BOUND LYTIC MUREIN TRANSGLYCOSYLASE D"/>
    <property type="match status" value="1"/>
</dbReference>
<feature type="domain" description="LysM" evidence="3">
    <location>
        <begin position="285"/>
        <end position="329"/>
    </location>
</feature>
<dbReference type="Pfam" id="PF05257">
    <property type="entry name" value="CHAP"/>
    <property type="match status" value="1"/>
</dbReference>
<gene>
    <name evidence="4" type="ORF">DR116_0015860</name>
</gene>
<dbReference type="SUPFAM" id="SSF54106">
    <property type="entry name" value="LysM domain"/>
    <property type="match status" value="4"/>
</dbReference>
<evidence type="ECO:0000313" key="5">
    <source>
        <dbReference type="Proteomes" id="UP000253597"/>
    </source>
</evidence>
<dbReference type="InterPro" id="IPR007921">
    <property type="entry name" value="CHAP_dom"/>
</dbReference>
<dbReference type="Pfam" id="PF01476">
    <property type="entry name" value="LysM"/>
    <property type="match status" value="4"/>
</dbReference>
<sequence length="569" mass="64264">MACKISELGAVIAAEIGSTETPADSNKTKYGKWYGQDGQPWCDMFQAWCANQVGATDICGKFAYTPYHASFFKNKGAWYTTPKKGDYAFFHNGKRICHIGWVEKVIDSNTVQTIEGNTGSGSNADGGQVQRRKRSISGTPKWKIVGFGRPVYLDEVSAGEPVNTTHHVQEYKVKQGDSLWDISQKYHVSVDDIKKVNPGIDEKNLPVGKELKIPNTGGPANIAPQMQTYKVKKDDTLYKLHQRFNVSVDDIKKVNPGIDEKNLSVGKELKIPNTGGPANIPPQMQTYEVKKDDTLYKLHQRFNVSVDDIKKVNPGIDEKNLPVGKELKIPNTGGPANIPPQMQTYEVKKDDTLYKLHQRFNVSVDDIKKVNPDIDEKNLPVGKIINIPKPNTGGGGRPTPPSGLSPSGDNFNKVWKFFKDLGFSDEATAGIMGNLQQESQMDPRAIQRNKRNNQPDWDLPGRGLAQWETNKVRGGSGRWETLEKFADRENLDKWDLYTQLKFIWWELTEEPWIKSQVKIYAGSLEQFMKIKNIDDAIIKWERMYEQAGDQVLDDRKKFAYAIYTRFARV</sequence>
<feature type="domain" description="LysM" evidence="3">
    <location>
        <begin position="169"/>
        <end position="213"/>
    </location>
</feature>
<feature type="domain" description="LysM" evidence="3">
    <location>
        <begin position="343"/>
        <end position="387"/>
    </location>
</feature>
<organism evidence="4 5">
    <name type="scientific">Bacillus cereus</name>
    <dbReference type="NCBI Taxonomy" id="1396"/>
    <lineage>
        <taxon>Bacteria</taxon>
        <taxon>Bacillati</taxon>
        <taxon>Bacillota</taxon>
        <taxon>Bacilli</taxon>
        <taxon>Bacillales</taxon>
        <taxon>Bacillaceae</taxon>
        <taxon>Bacillus</taxon>
        <taxon>Bacillus cereus group</taxon>
    </lineage>
</organism>
<name>A0A9X8IYY4_BACCE</name>
<dbReference type="Gene3D" id="3.10.350.10">
    <property type="entry name" value="LysM domain"/>
    <property type="match status" value="4"/>
</dbReference>
<dbReference type="Gene3D" id="1.10.530.10">
    <property type="match status" value="1"/>
</dbReference>
<dbReference type="GO" id="GO:0008932">
    <property type="term" value="F:lytic endotransglycosylase activity"/>
    <property type="evidence" value="ECO:0007669"/>
    <property type="project" value="TreeGrafter"/>
</dbReference>
<evidence type="ECO:0000313" key="4">
    <source>
        <dbReference type="EMBL" id="RWQ73523.1"/>
    </source>
</evidence>
<feature type="region of interest" description="Disordered" evidence="2">
    <location>
        <begin position="113"/>
        <end position="135"/>
    </location>
</feature>
<feature type="domain" description="LysM" evidence="3">
    <location>
        <begin position="227"/>
        <end position="271"/>
    </location>
</feature>
<dbReference type="EMBL" id="QNGD03000007">
    <property type="protein sequence ID" value="RWQ73523.1"/>
    <property type="molecule type" value="Genomic_DNA"/>
</dbReference>
<reference evidence="4 5" key="1">
    <citation type="submission" date="2019-01" db="EMBL/GenBank/DDBJ databases">
        <title>Draft genome sequence of heavy metal resistant Bacillus cereus NWUAB01.</title>
        <authorList>
            <person name="Babalola O."/>
            <person name="Aremu B.R."/>
            <person name="Ayangbenro A.S."/>
        </authorList>
    </citation>
    <scope>NUCLEOTIDE SEQUENCE [LARGE SCALE GENOMIC DNA]</scope>
    <source>
        <strain evidence="4 5">NWUAB01</strain>
    </source>
</reference>
<dbReference type="CDD" id="cd00118">
    <property type="entry name" value="LysM"/>
    <property type="match status" value="4"/>
</dbReference>
<feature type="compositionally biased region" description="Polar residues" evidence="2">
    <location>
        <begin position="113"/>
        <end position="125"/>
    </location>
</feature>
<dbReference type="InterPro" id="IPR018392">
    <property type="entry name" value="LysM"/>
</dbReference>
<dbReference type="Pfam" id="PF18013">
    <property type="entry name" value="Phage_lysozyme2"/>
    <property type="match status" value="1"/>
</dbReference>
<dbReference type="Proteomes" id="UP000253597">
    <property type="component" value="Unassembled WGS sequence"/>
</dbReference>
<accession>A0A9X8IYY4</accession>
<proteinExistence type="predicted"/>
<dbReference type="InterPro" id="IPR036779">
    <property type="entry name" value="LysM_dom_sf"/>
</dbReference>
<dbReference type="InterPro" id="IPR041219">
    <property type="entry name" value="Phage_lysozyme2"/>
</dbReference>
<evidence type="ECO:0000259" key="3">
    <source>
        <dbReference type="PROSITE" id="PS51782"/>
    </source>
</evidence>
<comment type="caution">
    <text evidence="4">The sequence shown here is derived from an EMBL/GenBank/DDBJ whole genome shotgun (WGS) entry which is preliminary data.</text>
</comment>
<dbReference type="PANTHER" id="PTHR33734">
    <property type="entry name" value="LYSM DOMAIN-CONTAINING GPI-ANCHORED PROTEIN 2"/>
    <property type="match status" value="1"/>
</dbReference>
<evidence type="ECO:0000256" key="1">
    <source>
        <dbReference type="ARBA" id="ARBA00022801"/>
    </source>
</evidence>
<protein>
    <submittedName>
        <fullName evidence="4">LysM peptidoglycan-binding domain-containing protein</fullName>
    </submittedName>
</protein>